<keyword evidence="6" id="KW-1185">Reference proteome</keyword>
<keyword evidence="3" id="KW-0472">Membrane</keyword>
<feature type="transmembrane region" description="Helical" evidence="3">
    <location>
        <begin position="300"/>
        <end position="319"/>
    </location>
</feature>
<dbReference type="eggNOG" id="COG3594">
    <property type="taxonomic scope" value="Bacteria"/>
</dbReference>
<keyword evidence="3" id="KW-1133">Transmembrane helix</keyword>
<accession>A0A060LX76</accession>
<name>A0A060LX76_9BACI</name>
<comment type="subcellular location">
    <subcellularLocation>
        <location evidence="1">Membrane</location>
    </subcellularLocation>
</comment>
<comment type="similarity">
    <text evidence="2">Belongs to the acyltransferase 3 family.</text>
</comment>
<dbReference type="AlphaFoldDB" id="A0A060LX76"/>
<evidence type="ECO:0000256" key="1">
    <source>
        <dbReference type="ARBA" id="ARBA00004370"/>
    </source>
</evidence>
<feature type="transmembrane region" description="Helical" evidence="3">
    <location>
        <begin position="147"/>
        <end position="165"/>
    </location>
</feature>
<feature type="transmembrane region" description="Helical" evidence="3">
    <location>
        <begin position="171"/>
        <end position="188"/>
    </location>
</feature>
<organism evidence="5 6">
    <name type="scientific">Shouchella lehensis G1</name>
    <dbReference type="NCBI Taxonomy" id="1246626"/>
    <lineage>
        <taxon>Bacteria</taxon>
        <taxon>Bacillati</taxon>
        <taxon>Bacillota</taxon>
        <taxon>Bacilli</taxon>
        <taxon>Bacillales</taxon>
        <taxon>Bacillaceae</taxon>
        <taxon>Shouchella</taxon>
    </lineage>
</organism>
<keyword evidence="5" id="KW-0808">Transferase</keyword>
<evidence type="ECO:0000256" key="3">
    <source>
        <dbReference type="SAM" id="Phobius"/>
    </source>
</evidence>
<gene>
    <name evidence="5" type="ORF">BleG1_3324</name>
</gene>
<feature type="transmembrane region" description="Helical" evidence="3">
    <location>
        <begin position="259"/>
        <end position="280"/>
    </location>
</feature>
<dbReference type="PANTHER" id="PTHR37312">
    <property type="entry name" value="MEMBRANE-BOUND ACYLTRANSFERASE YKRP-RELATED"/>
    <property type="match status" value="1"/>
</dbReference>
<keyword evidence="3" id="KW-0812">Transmembrane</keyword>
<dbReference type="PATRIC" id="fig|1246626.3.peg.3301"/>
<dbReference type="InterPro" id="IPR002656">
    <property type="entry name" value="Acyl_transf_3_dom"/>
</dbReference>
<feature type="domain" description="Acyltransferase 3" evidence="4">
    <location>
        <begin position="5"/>
        <end position="315"/>
    </location>
</feature>
<feature type="transmembrane region" description="Helical" evidence="3">
    <location>
        <begin position="70"/>
        <end position="90"/>
    </location>
</feature>
<evidence type="ECO:0000313" key="5">
    <source>
        <dbReference type="EMBL" id="AIC95871.1"/>
    </source>
</evidence>
<feature type="transmembrane region" description="Helical" evidence="3">
    <location>
        <begin position="7"/>
        <end position="26"/>
    </location>
</feature>
<proteinExistence type="inferred from homology"/>
<feature type="transmembrane region" description="Helical" evidence="3">
    <location>
        <begin position="200"/>
        <end position="218"/>
    </location>
</feature>
<dbReference type="STRING" id="1246626.BleG1_3324"/>
<reference evidence="5 6" key="1">
    <citation type="journal article" date="2014" name="Gene">
        <title>A comparative genomic analysis of the alkalitolerant soil bacterium Bacillus lehensis G1.</title>
        <authorList>
            <person name="Noor Y.M."/>
            <person name="Samsulrizal N.H."/>
            <person name="Jema'on N.A."/>
            <person name="Low K.O."/>
            <person name="Ramli A.N."/>
            <person name="Alias N.I."/>
            <person name="Damis S.I."/>
            <person name="Fuzi S.F."/>
            <person name="Isa M.N."/>
            <person name="Murad A.M."/>
            <person name="Raih M.F."/>
            <person name="Bakar F.D."/>
            <person name="Najimudin N."/>
            <person name="Mahadi N.M."/>
            <person name="Illias R.M."/>
        </authorList>
    </citation>
    <scope>NUCLEOTIDE SEQUENCE [LARGE SCALE GENOMIC DNA]</scope>
    <source>
        <strain evidence="5 6">G1</strain>
    </source>
</reference>
<dbReference type="EMBL" id="CP003923">
    <property type="protein sequence ID" value="AIC95871.1"/>
    <property type="molecule type" value="Genomic_DNA"/>
</dbReference>
<dbReference type="PANTHER" id="PTHR37312:SF1">
    <property type="entry name" value="MEMBRANE-BOUND ACYLTRANSFERASE YKRP-RELATED"/>
    <property type="match status" value="1"/>
</dbReference>
<feature type="transmembrane region" description="Helical" evidence="3">
    <location>
        <begin position="233"/>
        <end position="250"/>
    </location>
</feature>
<keyword evidence="5" id="KW-0012">Acyltransferase</keyword>
<feature type="transmembrane region" description="Helical" evidence="3">
    <location>
        <begin position="32"/>
        <end position="50"/>
    </location>
</feature>
<dbReference type="RefSeq" id="WP_051667632.1">
    <property type="nucleotide sequence ID" value="NZ_CP003923.1"/>
</dbReference>
<dbReference type="OrthoDB" id="6623990at2"/>
<evidence type="ECO:0000313" key="6">
    <source>
        <dbReference type="Proteomes" id="UP000027142"/>
    </source>
</evidence>
<dbReference type="Pfam" id="PF01757">
    <property type="entry name" value="Acyl_transf_3"/>
    <property type="match status" value="1"/>
</dbReference>
<feature type="transmembrane region" description="Helical" evidence="3">
    <location>
        <begin position="122"/>
        <end position="140"/>
    </location>
</feature>
<dbReference type="GO" id="GO:0016747">
    <property type="term" value="F:acyltransferase activity, transferring groups other than amino-acyl groups"/>
    <property type="evidence" value="ECO:0007669"/>
    <property type="project" value="InterPro"/>
</dbReference>
<dbReference type="HOGENOM" id="CLU_023915_4_1_9"/>
<evidence type="ECO:0000259" key="4">
    <source>
        <dbReference type="Pfam" id="PF01757"/>
    </source>
</evidence>
<sequence>MGKRIHWIDAAKGLGIILVIMSHAPMNPELRAFLFAFHMPLFFYLSGVVFKPSRQAPLTFVKKKARGLLLPYFIFSAITYVTWFVLFRHLPFTPGENVDPIHPFTGIFLSTPENYQLTYNPAIWFLTCLFLVELLFFFYYRLSRGKWIGLFLLTAAILGYGSTFLQFALPWNGFVALTAVVFYGLGFLTKTFWKTYSWKIVAPITVSFFSLMYIIQSFNERIDMRGNILGEAYLFYPAAILGMIAFLMLIQKLQHTKGLLYLGSNSIIVLLVHMPVLNLVKAMMHYGFGVNLDTANTLPWTLLFTGLTLLLTIPFIVFFNKHPWFLGKKETNKKTKMRTPQVSFREKSYPKSI</sequence>
<dbReference type="Proteomes" id="UP000027142">
    <property type="component" value="Chromosome"/>
</dbReference>
<dbReference type="InterPro" id="IPR052734">
    <property type="entry name" value="Nod_factor_acetyltransferase"/>
</dbReference>
<dbReference type="KEGG" id="ble:BleG1_3324"/>
<evidence type="ECO:0000256" key="2">
    <source>
        <dbReference type="ARBA" id="ARBA00007400"/>
    </source>
</evidence>
<protein>
    <submittedName>
        <fullName evidence="5">Membrane-bound acyltransferase</fullName>
    </submittedName>
</protein>